<sequence>MTQLSDVVSFNEDLFFNGAVKIGWFESDIEKSRLAASHFVFHGPEYHGVSDDDSVADRKYALTDTAGFTRQIISAITTTDDKQNPFALAIAGYGTGKSHLGLTLSMLTSAPHSEISGNILANIESADPEIGKAIRSDLSQISNPFLVVAINGMDDFDLSGEITRQILHQLKSANCDTAIIEELSPRFSMASNFVKRNFEIRQNEFIERFGESVSVDSICDLLASRNETTYSKVNEIFENANGYPIRAIGQESLQHLISTVTEHYCGDAGPFQSILIVFDEFGRYLEFAAEKPHVAGDSALQQLFEGVQENSDTCFLVCFIQYELKAYISRVSHEKRDTIKRYIGRYDSAKKYLLSTNLETLFAHLIQKEDSHFLSTYLTSPGAENDAKSLFGQLNKWLPHAGSHSVWNSYDLFEKVIYQGCWPLHPVATWFLCRLADTENELQTRSAISFFNDAYQQMHGITLGQSETPWNISAAQLCSNWVINEMLSSEESGNKSALAHAFVSIEQKYKHDLSDPQKNVLLSILIATKIGIKVEDQSEADIALGLLSGVALNGVRNDIEKLTSDFGVIEWNDRFKRYELLSDSVPRSAFTAFLRRKTNQLSSDQIEDLFALHMKKWGEINDMDSDFGPQNNIKSVEWRFQLTCSHMGNIESAIDNAVTAWKEAIETDSYRGQMIYCYVSPERQLDEAGEVVSRLLKKRLKTEGNSGKIPIFIALLHDTDGALKQALSEYWILTTALSDEENEKFSHFIKNHTGYLFDEFKRIIDTLLRKKAYVYSQKFKIENTRLKKITFDLFDQSYPKIIPFPFDGFSTARGNAAKDCREITAALIQGQLNHDWISTKPSQTRNRVNALLGKKRQGWGGLGNDGRIALLPDNQTVRFIIAAIEKEVKSKEIVNIGAIFNSLIKPPFGCNIASAGLVIALFLAPRQDNTAILLHDEKVTASAWLTKVFKGNFLNTKVLAKSEIRFISETEASEWQRFLEDWDRETTHIGRVDFMTRAEELNREIPRPSHLYDRWDRLNSQSENSSKLIKEFNDLLDYQEETIAKACEKENVPSLSWAARKINSFYKNMQSDESSWTSEEFEKVEQLRRTARTALVHFFDPWLPQQKIFKSQQIGDFRHKMLEQIGKSLISLELKDQYQALNVHVKKIISNIEELQKVQYIIEESQAFVKSHSINPQSKVAEMNDWVKKCDELLKILKKSQKKHEASEISDVIQRVSNFQKRCRQQISDHKDRAAELYNAEFSSLEDVNQVATELQNILYIFDGQQSDLEDFDIMQRQLAIFKNDMMSWADETISNDELTEKVEHRITETDEELNKIDEPVWDTNTAYRETLKRILQKRFERAEEWIDGIYTTEDNIETMSADKAQKLLNKLQFIPAYFNASQTEKMATFKQMLEDRLEAMQIEGLIVKFRQMPVEMQRQFFEFIKNELSLN</sequence>
<protein>
    <submittedName>
        <fullName evidence="1">Uncharacterized protein</fullName>
    </submittedName>
</protein>
<dbReference type="EMBL" id="JACADJ010000017">
    <property type="protein sequence ID" value="NWH04734.1"/>
    <property type="molecule type" value="Genomic_DNA"/>
</dbReference>
<gene>
    <name evidence="1" type="ORF">HXW94_06995</name>
</gene>
<organism evidence="1 2">
    <name type="scientific">Desulfobacter latus</name>
    <dbReference type="NCBI Taxonomy" id="2292"/>
    <lineage>
        <taxon>Bacteria</taxon>
        <taxon>Pseudomonadati</taxon>
        <taxon>Thermodesulfobacteriota</taxon>
        <taxon>Desulfobacteria</taxon>
        <taxon>Desulfobacterales</taxon>
        <taxon>Desulfobacteraceae</taxon>
        <taxon>Desulfobacter</taxon>
    </lineage>
</organism>
<accession>A0A850STN7</accession>
<evidence type="ECO:0000313" key="2">
    <source>
        <dbReference type="Proteomes" id="UP000553343"/>
    </source>
</evidence>
<dbReference type="Proteomes" id="UP000553343">
    <property type="component" value="Unassembled WGS sequence"/>
</dbReference>
<name>A0A850STN7_9BACT</name>
<comment type="caution">
    <text evidence="1">The sequence shown here is derived from an EMBL/GenBank/DDBJ whole genome shotgun (WGS) entry which is preliminary data.</text>
</comment>
<keyword evidence="2" id="KW-1185">Reference proteome</keyword>
<evidence type="ECO:0000313" key="1">
    <source>
        <dbReference type="EMBL" id="NWH04734.1"/>
    </source>
</evidence>
<reference evidence="1 2" key="1">
    <citation type="submission" date="2020-06" db="EMBL/GenBank/DDBJ databases">
        <title>High-quality draft genome of sulfate reducer Desulfobacter latus type strain AcrS2 isolated from marine sediment.</title>
        <authorList>
            <person name="Hoppe M."/>
            <person name="Larsen C.K."/>
            <person name="Marshall I.P.G."/>
            <person name="Schramm A."/>
            <person name="Marietou A.G."/>
        </authorList>
    </citation>
    <scope>NUCLEOTIDE SEQUENCE [LARGE SCALE GENOMIC DNA]</scope>
    <source>
        <strain evidence="1 2">AcRS2</strain>
    </source>
</reference>
<proteinExistence type="predicted"/>
<dbReference type="RefSeq" id="WP_178366190.1">
    <property type="nucleotide sequence ID" value="NZ_JACADJ010000017.1"/>
</dbReference>